<dbReference type="PANTHER" id="PTHR34474">
    <property type="entry name" value="SIGNAL TRANSDUCTION PROTEIN TRAP"/>
    <property type="match status" value="1"/>
</dbReference>
<dbReference type="EMBL" id="JAMBQA010000002">
    <property type="protein sequence ID" value="MDG0845875.1"/>
    <property type="molecule type" value="Genomic_DNA"/>
</dbReference>
<evidence type="ECO:0000256" key="2">
    <source>
        <dbReference type="ARBA" id="ARBA00022490"/>
    </source>
</evidence>
<dbReference type="Gene3D" id="3.30.70.100">
    <property type="match status" value="1"/>
</dbReference>
<gene>
    <name evidence="11" type="ORF">ASS94_10720</name>
    <name evidence="10" type="ORF">M4L89_06510</name>
</gene>
<reference evidence="10" key="3">
    <citation type="submission" date="2022-05" db="EMBL/GenBank/DDBJ databases">
        <title>Comparative genomics of Staphylococcus equorum isolates.</title>
        <authorList>
            <person name="Luelf R.H."/>
        </authorList>
    </citation>
    <scope>NUCLEOTIDE SEQUENCE</scope>
    <source>
        <strain evidence="10">TMW 2.2497</strain>
    </source>
</reference>
<dbReference type="InterPro" id="IPR007138">
    <property type="entry name" value="ABM_dom"/>
</dbReference>
<evidence type="ECO:0000313" key="13">
    <source>
        <dbReference type="Proteomes" id="UP001152422"/>
    </source>
</evidence>
<protein>
    <recommendedName>
        <fullName evidence="8">Heme oxygenase (staphylobilin-producing)</fullName>
        <ecNumber evidence="8">1.14.99.48</ecNumber>
    </recommendedName>
    <alternativeName>
        <fullName evidence="8">Heme-degrading monooxygenase</fullName>
    </alternativeName>
    <alternativeName>
        <fullName evidence="8">Iron-regulated surface determinant</fullName>
    </alternativeName>
    <alternativeName>
        <fullName evidence="8">Iron-responsive surface determinant</fullName>
    </alternativeName>
</protein>
<dbReference type="InterPro" id="IPR023953">
    <property type="entry name" value="IsdG"/>
</dbReference>
<comment type="function">
    <text evidence="8">Allows bacterial pathogens to use the host heme as an iron source. Catalyzes the oxidative degradation of the heme macrocyclic porphyrin ring to the oxo-bilirubin chromophore staphylobilin (a mixture of the linear tetrapyrroles 5-oxo-delta-bilirubin and 15-oxo-beta-bilirubin) in the presence of a suitable electron donor such as ascorbate or NADPH--cytochrome P450 reductase, with subsequent release of free iron.</text>
</comment>
<dbReference type="GO" id="GO:0020037">
    <property type="term" value="F:heme binding"/>
    <property type="evidence" value="ECO:0007669"/>
    <property type="project" value="UniProtKB-UniRule"/>
</dbReference>
<comment type="subunit">
    <text evidence="8">Homodimer.</text>
</comment>
<reference evidence="12" key="1">
    <citation type="submission" date="2015-11" db="EMBL/GenBank/DDBJ databases">
        <title>Genomic diversity of Staphylococcus saprophyticus strains from urinary tract infections, animal surfaces, and fermented foods.</title>
        <authorList>
            <person name="Wolfe B.E."/>
        </authorList>
    </citation>
    <scope>NUCLEOTIDE SEQUENCE [LARGE SCALE GENOMIC DNA]</scope>
    <source>
        <strain evidence="12">738_7</strain>
    </source>
</reference>
<comment type="caution">
    <text evidence="10">The sequence shown here is derived from an EMBL/GenBank/DDBJ whole genome shotgun (WGS) entry which is preliminary data.</text>
</comment>
<feature type="site" description="Transition state stabilizer" evidence="8">
    <location>
        <position position="66"/>
    </location>
</feature>
<dbReference type="PROSITE" id="PS51725">
    <property type="entry name" value="ABM"/>
    <property type="match status" value="1"/>
</dbReference>
<keyword evidence="2 8" id="KW-0963">Cytoplasm</keyword>
<evidence type="ECO:0000256" key="3">
    <source>
        <dbReference type="ARBA" id="ARBA00022617"/>
    </source>
</evidence>
<dbReference type="OrthoDB" id="384737at2"/>
<feature type="domain" description="ABM" evidence="9">
    <location>
        <begin position="2"/>
        <end position="95"/>
    </location>
</feature>
<evidence type="ECO:0000313" key="12">
    <source>
        <dbReference type="Proteomes" id="UP000095464"/>
    </source>
</evidence>
<evidence type="ECO:0000256" key="5">
    <source>
        <dbReference type="ARBA" id="ARBA00023002"/>
    </source>
</evidence>
<dbReference type="HAMAP" id="MF_01272">
    <property type="entry name" value="Heme_degrading_monooxygenase"/>
    <property type="match status" value="1"/>
</dbReference>
<dbReference type="GO" id="GO:0004392">
    <property type="term" value="F:heme oxygenase (decyclizing) activity"/>
    <property type="evidence" value="ECO:0007669"/>
    <property type="project" value="UniProtKB-UniRule"/>
</dbReference>
<dbReference type="EC" id="1.14.99.48" evidence="8"/>
<name>A0A1B1G8C5_9STAP</name>
<evidence type="ECO:0000256" key="8">
    <source>
        <dbReference type="HAMAP-Rule" id="MF_01272"/>
    </source>
</evidence>
<dbReference type="GO" id="GO:0042167">
    <property type="term" value="P:heme catabolic process"/>
    <property type="evidence" value="ECO:0007669"/>
    <property type="project" value="UniProtKB-UniRule"/>
</dbReference>
<dbReference type="GO" id="GO:0033212">
    <property type="term" value="P:iron import into cell"/>
    <property type="evidence" value="ECO:0007669"/>
    <property type="project" value="InterPro"/>
</dbReference>
<evidence type="ECO:0000256" key="6">
    <source>
        <dbReference type="ARBA" id="ARBA00023004"/>
    </source>
</evidence>
<dbReference type="InterPro" id="IPR011008">
    <property type="entry name" value="Dimeric_a/b-barrel"/>
</dbReference>
<dbReference type="PANTHER" id="PTHR34474:SF4">
    <property type="entry name" value="HEME OXYGENASE (STAPHYLOBILIN-PRODUCING) 1"/>
    <property type="match status" value="1"/>
</dbReference>
<comment type="catalytic activity">
    <reaction evidence="8">
        <text>heme b + 5 AH2 + 4 O2 + 2 H(+) = beta-staphylobilin + Fe(2+) + formaldehyde + 5 A + 4 H2O</text>
        <dbReference type="Rhea" id="RHEA:37363"/>
        <dbReference type="ChEBI" id="CHEBI:13193"/>
        <dbReference type="ChEBI" id="CHEBI:15377"/>
        <dbReference type="ChEBI" id="CHEBI:15378"/>
        <dbReference type="ChEBI" id="CHEBI:15379"/>
        <dbReference type="ChEBI" id="CHEBI:16842"/>
        <dbReference type="ChEBI" id="CHEBI:17499"/>
        <dbReference type="ChEBI" id="CHEBI:29033"/>
        <dbReference type="ChEBI" id="CHEBI:60344"/>
        <dbReference type="ChEBI" id="CHEBI:74362"/>
        <dbReference type="EC" id="1.14.99.48"/>
    </reaction>
</comment>
<dbReference type="eggNOG" id="COG2329">
    <property type="taxonomic scope" value="Bacteria"/>
</dbReference>
<reference evidence="11" key="2">
    <citation type="submission" date="2015-11" db="EMBL/GenBank/DDBJ databases">
        <authorList>
            <person name="Wolfe B.E."/>
        </authorList>
    </citation>
    <scope>NUCLEOTIDE SEQUENCE</scope>
    <source>
        <strain evidence="11">738_7</strain>
    </source>
</reference>
<keyword evidence="7 8" id="KW-0503">Monooxygenase</keyword>
<keyword evidence="3 8" id="KW-0349">Heme</keyword>
<dbReference type="Proteomes" id="UP000095464">
    <property type="component" value="Unassembled WGS sequence"/>
</dbReference>
<evidence type="ECO:0000313" key="11">
    <source>
        <dbReference type="EMBL" id="OEK53018.1"/>
    </source>
</evidence>
<dbReference type="Pfam" id="PF03992">
    <property type="entry name" value="ABM"/>
    <property type="match status" value="1"/>
</dbReference>
<accession>A0A1B1G8C5</accession>
<dbReference type="RefSeq" id="WP_002507008.1">
    <property type="nucleotide sequence ID" value="NZ_CP013114.1"/>
</dbReference>
<evidence type="ECO:0000256" key="4">
    <source>
        <dbReference type="ARBA" id="ARBA00022723"/>
    </source>
</evidence>
<dbReference type="GO" id="GO:0005737">
    <property type="term" value="C:cytoplasm"/>
    <property type="evidence" value="ECO:0007669"/>
    <property type="project" value="UniProtKB-SubCell"/>
</dbReference>
<organism evidence="10 13">
    <name type="scientific">Staphylococcus equorum</name>
    <dbReference type="NCBI Taxonomy" id="246432"/>
    <lineage>
        <taxon>Bacteria</taxon>
        <taxon>Bacillati</taxon>
        <taxon>Bacillota</taxon>
        <taxon>Bacilli</taxon>
        <taxon>Bacillales</taxon>
        <taxon>Staphylococcaceae</taxon>
        <taxon>Staphylococcus</taxon>
    </lineage>
</organism>
<sequence>MYVVTNRIDVKKGFAEKMAPNFTKKGKINELEGFRKVEVWLIEDETDYDQMYVNTWWDSEENFKAWLESDAFKEAHAGKSKSKSEDSPVIGNKVVKANVLSTLN</sequence>
<feature type="binding site" evidence="8">
    <location>
        <position position="6"/>
    </location>
    <ligand>
        <name>Fe cation</name>
        <dbReference type="ChEBI" id="CHEBI:24875"/>
    </ligand>
</feature>
<dbReference type="AlphaFoldDB" id="A0A1B1G8C5"/>
<dbReference type="STRING" id="246432.SE1039_18640"/>
<comment type="subcellular location">
    <subcellularLocation>
        <location evidence="8">Cytoplasm</location>
    </subcellularLocation>
</comment>
<comment type="catalytic activity">
    <reaction evidence="8">
        <text>heme b + 5 AH2 + 4 O2 + 2 H(+) = delta-staphylobilin + Fe(2+) + formaldehyde + 5 A + 4 H2O</text>
        <dbReference type="Rhea" id="RHEA:37039"/>
        <dbReference type="ChEBI" id="CHEBI:13193"/>
        <dbReference type="ChEBI" id="CHEBI:15377"/>
        <dbReference type="ChEBI" id="CHEBI:15378"/>
        <dbReference type="ChEBI" id="CHEBI:15379"/>
        <dbReference type="ChEBI" id="CHEBI:16842"/>
        <dbReference type="ChEBI" id="CHEBI:17499"/>
        <dbReference type="ChEBI" id="CHEBI:29033"/>
        <dbReference type="ChEBI" id="CHEBI:60344"/>
        <dbReference type="ChEBI" id="CHEBI:74361"/>
        <dbReference type="EC" id="1.14.99.48"/>
    </reaction>
</comment>
<dbReference type="GO" id="GO:0005506">
    <property type="term" value="F:iron ion binding"/>
    <property type="evidence" value="ECO:0007669"/>
    <property type="project" value="UniProtKB-UniRule"/>
</dbReference>
<evidence type="ECO:0000313" key="10">
    <source>
        <dbReference type="EMBL" id="MDG0845875.1"/>
    </source>
</evidence>
<comment type="similarity">
    <text evidence="1">Belongs to the TRAP family.</text>
</comment>
<dbReference type="EMBL" id="LNPX01000046">
    <property type="protein sequence ID" value="OEK53018.1"/>
    <property type="molecule type" value="Genomic_DNA"/>
</dbReference>
<evidence type="ECO:0000256" key="1">
    <source>
        <dbReference type="ARBA" id="ARBA00009267"/>
    </source>
</evidence>
<keyword evidence="5 8" id="KW-0560">Oxidoreductase</keyword>
<dbReference type="KEGG" id="seqo:SE1039_18640"/>
<dbReference type="Proteomes" id="UP001152422">
    <property type="component" value="Unassembled WGS sequence"/>
</dbReference>
<dbReference type="NCBIfam" id="NF009840">
    <property type="entry name" value="PRK13315.1"/>
    <property type="match status" value="1"/>
</dbReference>
<keyword evidence="13" id="KW-1185">Reference proteome</keyword>
<dbReference type="InterPro" id="IPR050404">
    <property type="entry name" value="Heme-degrading_MO"/>
</dbReference>
<comment type="similarity">
    <text evidence="8">Belongs to the antibiotic biosynthesis monooxygenase family. Heme-degrading monooxygenase IsdG subfamily.</text>
</comment>
<evidence type="ECO:0000259" key="9">
    <source>
        <dbReference type="PROSITE" id="PS51725"/>
    </source>
</evidence>
<keyword evidence="6 8" id="KW-0408">Iron</keyword>
<dbReference type="GeneID" id="69845278"/>
<evidence type="ECO:0000256" key="7">
    <source>
        <dbReference type="ARBA" id="ARBA00023033"/>
    </source>
</evidence>
<dbReference type="SUPFAM" id="SSF54909">
    <property type="entry name" value="Dimeric alpha+beta barrel"/>
    <property type="match status" value="1"/>
</dbReference>
<proteinExistence type="inferred from homology"/>
<comment type="caution">
    <text evidence="8">Lacks conserved residue(s) required for the propagation of feature annotation.</text>
</comment>
<keyword evidence="4 8" id="KW-0479">Metal-binding</keyword>
<feature type="binding site" description="axial binding residue" evidence="8">
    <location>
        <position position="76"/>
    </location>
    <ligand>
        <name>heme</name>
        <dbReference type="ChEBI" id="CHEBI:30413"/>
    </ligand>
    <ligandPart>
        <name>Fe</name>
        <dbReference type="ChEBI" id="CHEBI:18248"/>
    </ligandPart>
</feature>